<dbReference type="OrthoDB" id="5420143at2759"/>
<dbReference type="EMBL" id="JACAZF010000008">
    <property type="protein sequence ID" value="KAF7296972.1"/>
    <property type="molecule type" value="Genomic_DNA"/>
</dbReference>
<keyword evidence="3" id="KW-1133">Transmembrane helix</keyword>
<dbReference type="GeneID" id="59348435"/>
<gene>
    <name evidence="5" type="ORF">MIND_00929300</name>
</gene>
<keyword evidence="6" id="KW-1185">Reference proteome</keyword>
<dbReference type="Proteomes" id="UP000636479">
    <property type="component" value="Unassembled WGS sequence"/>
</dbReference>
<dbReference type="RefSeq" id="XP_037217331.1">
    <property type="nucleotide sequence ID" value="XM_037365919.1"/>
</dbReference>
<keyword evidence="3" id="KW-0812">Transmembrane</keyword>
<reference evidence="5" key="1">
    <citation type="submission" date="2020-05" db="EMBL/GenBank/DDBJ databases">
        <title>Mycena genomes resolve the evolution of fungal bioluminescence.</title>
        <authorList>
            <person name="Tsai I.J."/>
        </authorList>
    </citation>
    <scope>NUCLEOTIDE SEQUENCE</scope>
    <source>
        <strain evidence="5">171206Taipei</strain>
    </source>
</reference>
<accession>A0A8H6VX03</accession>
<protein>
    <recommendedName>
        <fullName evidence="4">Yeast cell wall synthesis Kre9/Knh1-like N-terminal domain-containing protein</fullName>
    </recommendedName>
</protein>
<feature type="transmembrane region" description="Helical" evidence="3">
    <location>
        <begin position="236"/>
        <end position="258"/>
    </location>
</feature>
<keyword evidence="3" id="KW-0472">Membrane</keyword>
<comment type="caution">
    <text evidence="5">The sequence shown here is derived from an EMBL/GenBank/DDBJ whole genome shotgun (WGS) entry which is preliminary data.</text>
</comment>
<evidence type="ECO:0000256" key="2">
    <source>
        <dbReference type="SAM" id="MobiDB-lite"/>
    </source>
</evidence>
<evidence type="ECO:0000259" key="4">
    <source>
        <dbReference type="Pfam" id="PF10342"/>
    </source>
</evidence>
<evidence type="ECO:0000256" key="1">
    <source>
        <dbReference type="ARBA" id="ARBA00022729"/>
    </source>
</evidence>
<dbReference type="InterPro" id="IPR018466">
    <property type="entry name" value="Kre9/Knh1-like_N"/>
</dbReference>
<dbReference type="Pfam" id="PF10342">
    <property type="entry name" value="Kre9_KNH"/>
    <property type="match status" value="1"/>
</dbReference>
<evidence type="ECO:0000313" key="5">
    <source>
        <dbReference type="EMBL" id="KAF7296972.1"/>
    </source>
</evidence>
<proteinExistence type="predicted"/>
<feature type="region of interest" description="Disordered" evidence="2">
    <location>
        <begin position="148"/>
        <end position="172"/>
    </location>
</feature>
<dbReference type="AlphaFoldDB" id="A0A8H6VX03"/>
<feature type="domain" description="Yeast cell wall synthesis Kre9/Knh1-like N-terminal" evidence="4">
    <location>
        <begin position="67"/>
        <end position="151"/>
    </location>
</feature>
<evidence type="ECO:0000256" key="3">
    <source>
        <dbReference type="SAM" id="Phobius"/>
    </source>
</evidence>
<evidence type="ECO:0000313" key="6">
    <source>
        <dbReference type="Proteomes" id="UP000636479"/>
    </source>
</evidence>
<keyword evidence="1" id="KW-0732">Signal</keyword>
<name>A0A8H6VX03_9AGAR</name>
<organism evidence="5 6">
    <name type="scientific">Mycena indigotica</name>
    <dbReference type="NCBI Taxonomy" id="2126181"/>
    <lineage>
        <taxon>Eukaryota</taxon>
        <taxon>Fungi</taxon>
        <taxon>Dikarya</taxon>
        <taxon>Basidiomycota</taxon>
        <taxon>Agaricomycotina</taxon>
        <taxon>Agaricomycetes</taxon>
        <taxon>Agaricomycetidae</taxon>
        <taxon>Agaricales</taxon>
        <taxon>Marasmiineae</taxon>
        <taxon>Mycenaceae</taxon>
        <taxon>Mycena</taxon>
    </lineage>
</organism>
<sequence length="259" mass="25645">MWEANCGWAAGKGSRRAFFRQVFFSLNHHHHFLLSSSMARLAVSILLASLLASTLAISNVQAPSSPTAAKNTTITWSSDSSDSNPVTLALFSADSPDVTYPGGLALVNNVNPKDNSITVLWPAIEPGSYIVSFLSSSNTSDVLASSSSFSVSPSPAVSSTTHGSTASGGPSASHSAVASSLSGAASSISSVASSALRSLSSAASSQASQHSSAASSAASGSTSPSGSGNAAVPVRLFGPGVGAALGTVLAGLAIGIFVV</sequence>